<keyword evidence="3" id="KW-1185">Reference proteome</keyword>
<accession>A0AAV7VAI1</accession>
<protein>
    <submittedName>
        <fullName evidence="2">Uncharacterized protein</fullName>
    </submittedName>
</protein>
<evidence type="ECO:0000256" key="1">
    <source>
        <dbReference type="SAM" id="MobiDB-lite"/>
    </source>
</evidence>
<comment type="caution">
    <text evidence="2">The sequence shown here is derived from an EMBL/GenBank/DDBJ whole genome shotgun (WGS) entry which is preliminary data.</text>
</comment>
<dbReference type="Proteomes" id="UP001066276">
    <property type="component" value="Chromosome 2_1"/>
</dbReference>
<dbReference type="EMBL" id="JANPWB010000003">
    <property type="protein sequence ID" value="KAJ1198358.1"/>
    <property type="molecule type" value="Genomic_DNA"/>
</dbReference>
<proteinExistence type="predicted"/>
<sequence>MTRTNTARVKEGVKNVTAAQEGSEEEIEKGVYQVSESQIGGSPSEADMEEETVSLAKAADAWIEEWYTPQRILESCRNSPE</sequence>
<dbReference type="AlphaFoldDB" id="A0AAV7VAI1"/>
<feature type="region of interest" description="Disordered" evidence="1">
    <location>
        <begin position="16"/>
        <end position="47"/>
    </location>
</feature>
<evidence type="ECO:0000313" key="3">
    <source>
        <dbReference type="Proteomes" id="UP001066276"/>
    </source>
</evidence>
<name>A0AAV7VAI1_PLEWA</name>
<gene>
    <name evidence="2" type="ORF">NDU88_002199</name>
</gene>
<organism evidence="2 3">
    <name type="scientific">Pleurodeles waltl</name>
    <name type="common">Iberian ribbed newt</name>
    <dbReference type="NCBI Taxonomy" id="8319"/>
    <lineage>
        <taxon>Eukaryota</taxon>
        <taxon>Metazoa</taxon>
        <taxon>Chordata</taxon>
        <taxon>Craniata</taxon>
        <taxon>Vertebrata</taxon>
        <taxon>Euteleostomi</taxon>
        <taxon>Amphibia</taxon>
        <taxon>Batrachia</taxon>
        <taxon>Caudata</taxon>
        <taxon>Salamandroidea</taxon>
        <taxon>Salamandridae</taxon>
        <taxon>Pleurodelinae</taxon>
        <taxon>Pleurodeles</taxon>
    </lineage>
</organism>
<evidence type="ECO:0000313" key="2">
    <source>
        <dbReference type="EMBL" id="KAJ1198358.1"/>
    </source>
</evidence>
<reference evidence="2" key="1">
    <citation type="journal article" date="2022" name="bioRxiv">
        <title>Sequencing and chromosome-scale assembly of the giantPleurodeles waltlgenome.</title>
        <authorList>
            <person name="Brown T."/>
            <person name="Elewa A."/>
            <person name="Iarovenko S."/>
            <person name="Subramanian E."/>
            <person name="Araus A.J."/>
            <person name="Petzold A."/>
            <person name="Susuki M."/>
            <person name="Suzuki K.-i.T."/>
            <person name="Hayashi T."/>
            <person name="Toyoda A."/>
            <person name="Oliveira C."/>
            <person name="Osipova E."/>
            <person name="Leigh N.D."/>
            <person name="Simon A."/>
            <person name="Yun M.H."/>
        </authorList>
    </citation>
    <scope>NUCLEOTIDE SEQUENCE</scope>
    <source>
        <strain evidence="2">20211129_DDA</strain>
        <tissue evidence="2">Liver</tissue>
    </source>
</reference>